<feature type="transmembrane region" description="Helical" evidence="2">
    <location>
        <begin position="165"/>
        <end position="185"/>
    </location>
</feature>
<dbReference type="KEGG" id="fsl:EJO69_01570"/>
<feature type="compositionally biased region" description="Low complexity" evidence="1">
    <location>
        <begin position="59"/>
        <end position="70"/>
    </location>
</feature>
<sequence length="262" mass="25926">MNTIAPDGQGQEGRTLLPSADSPEPEYEDGEDIATPRPIPPLPCGSRVNPHGVRRSAASHHSPGAPSSDALGTQTSPRTPHSSAAHSLADTAKSQDGGHVPDPTSAGHDDGGKPVRPAPATSMIGALGGAIALTAAVLAAVAPFVPFLSIGERLSLWGADAGAANAYVVLGASGLGGLGAIAMLTSARRRKCGLWGGLLSMVAGVAVGGIAAYLVMNADHRAVIAQGGTFGAAAWLIIASAGGLLIGGIVGLVHGTRTEGSR</sequence>
<reference evidence="3 4" key="1">
    <citation type="submission" date="2018-12" db="EMBL/GenBank/DDBJ databases">
        <title>Complete genome sequence of Flaviflexus salsibiostraticola KCTC 33148.</title>
        <authorList>
            <person name="Bae J.-W."/>
        </authorList>
    </citation>
    <scope>NUCLEOTIDE SEQUENCE [LARGE SCALE GENOMIC DNA]</scope>
    <source>
        <strain evidence="3 4">KCTC 33148</strain>
    </source>
</reference>
<feature type="transmembrane region" description="Helical" evidence="2">
    <location>
        <begin position="228"/>
        <end position="253"/>
    </location>
</feature>
<feature type="transmembrane region" description="Helical" evidence="2">
    <location>
        <begin position="123"/>
        <end position="145"/>
    </location>
</feature>
<feature type="transmembrane region" description="Helical" evidence="2">
    <location>
        <begin position="192"/>
        <end position="216"/>
    </location>
</feature>
<dbReference type="Proteomes" id="UP000270021">
    <property type="component" value="Chromosome"/>
</dbReference>
<protein>
    <submittedName>
        <fullName evidence="3">Uncharacterized protein</fullName>
    </submittedName>
</protein>
<gene>
    <name evidence="3" type="ORF">EJO69_01570</name>
</gene>
<evidence type="ECO:0000313" key="3">
    <source>
        <dbReference type="EMBL" id="AZN29132.1"/>
    </source>
</evidence>
<evidence type="ECO:0000256" key="1">
    <source>
        <dbReference type="SAM" id="MobiDB-lite"/>
    </source>
</evidence>
<keyword evidence="2" id="KW-0812">Transmembrane</keyword>
<feature type="compositionally biased region" description="Acidic residues" evidence="1">
    <location>
        <begin position="23"/>
        <end position="32"/>
    </location>
</feature>
<dbReference type="EMBL" id="CP034438">
    <property type="protein sequence ID" value="AZN29132.1"/>
    <property type="molecule type" value="Genomic_DNA"/>
</dbReference>
<keyword evidence="2" id="KW-0472">Membrane</keyword>
<organism evidence="3 4">
    <name type="scientific">Flaviflexus salsibiostraticola</name>
    <dbReference type="NCBI Taxonomy" id="1282737"/>
    <lineage>
        <taxon>Bacteria</taxon>
        <taxon>Bacillati</taxon>
        <taxon>Actinomycetota</taxon>
        <taxon>Actinomycetes</taxon>
        <taxon>Actinomycetales</taxon>
        <taxon>Actinomycetaceae</taxon>
        <taxon>Flaviflexus</taxon>
    </lineage>
</organism>
<evidence type="ECO:0000313" key="4">
    <source>
        <dbReference type="Proteomes" id="UP000270021"/>
    </source>
</evidence>
<name>A0A3Q8WSA5_9ACTO</name>
<evidence type="ECO:0000256" key="2">
    <source>
        <dbReference type="SAM" id="Phobius"/>
    </source>
</evidence>
<proteinExistence type="predicted"/>
<feature type="compositionally biased region" description="Polar residues" evidence="1">
    <location>
        <begin position="71"/>
        <end position="85"/>
    </location>
</feature>
<dbReference type="RefSeq" id="WP_126038325.1">
    <property type="nucleotide sequence ID" value="NZ_CP034438.1"/>
</dbReference>
<accession>A0A3Q8WSA5</accession>
<dbReference type="OrthoDB" id="10017442at2"/>
<dbReference type="AlphaFoldDB" id="A0A3Q8WSA5"/>
<keyword evidence="2" id="KW-1133">Transmembrane helix</keyword>
<keyword evidence="4" id="KW-1185">Reference proteome</keyword>
<feature type="region of interest" description="Disordered" evidence="1">
    <location>
        <begin position="1"/>
        <end position="117"/>
    </location>
</feature>